<evidence type="ECO:0000259" key="2">
    <source>
        <dbReference type="PROSITE" id="PS50983"/>
    </source>
</evidence>
<protein>
    <submittedName>
        <fullName evidence="3">Periplasmic hemin-binding protein</fullName>
    </submittedName>
</protein>
<dbReference type="EMBL" id="AUVB01000077">
    <property type="protein sequence ID" value="KGE03006.1"/>
    <property type="molecule type" value="Genomic_DNA"/>
</dbReference>
<feature type="domain" description="Fe/B12 periplasmic-binding" evidence="2">
    <location>
        <begin position="38"/>
        <end position="289"/>
    </location>
</feature>
<dbReference type="Gene3D" id="3.40.50.1980">
    <property type="entry name" value="Nitrogenase molybdenum iron protein domain"/>
    <property type="match status" value="2"/>
</dbReference>
<dbReference type="HOGENOM" id="CLU_038034_6_0_6"/>
<comment type="caution">
    <text evidence="3">The sequence shown here is derived from an EMBL/GenBank/DDBJ whole genome shotgun (WGS) entry which is preliminary data.</text>
</comment>
<reference evidence="3 4" key="1">
    <citation type="journal article" date="2014" name="Genome Announc.">
        <title>Genome Sequence of Gammaproteobacterial Pseudohaliea rubra Type Strain DSM 19751, Isolated from Coastal Seawater of the Mediterranean Sea.</title>
        <authorList>
            <person name="Spring S."/>
            <person name="Fiebig A."/>
            <person name="Riedel T."/>
            <person name="Goker M."/>
            <person name="Klenk H.P."/>
        </authorList>
    </citation>
    <scope>NUCLEOTIDE SEQUENCE [LARGE SCALE GENOMIC DNA]</scope>
    <source>
        <strain evidence="3 4">DSM 19751</strain>
    </source>
</reference>
<dbReference type="Proteomes" id="UP000029640">
    <property type="component" value="Unassembled WGS sequence"/>
</dbReference>
<dbReference type="STRING" id="1265313.HRUBRA_02444"/>
<evidence type="ECO:0000313" key="4">
    <source>
        <dbReference type="Proteomes" id="UP000029640"/>
    </source>
</evidence>
<dbReference type="SUPFAM" id="SSF53807">
    <property type="entry name" value="Helical backbone' metal receptor"/>
    <property type="match status" value="1"/>
</dbReference>
<feature type="signal peptide" evidence="1">
    <location>
        <begin position="1"/>
        <end position="26"/>
    </location>
</feature>
<dbReference type="InterPro" id="IPR002491">
    <property type="entry name" value="ABC_transptr_periplasmic_BD"/>
</dbReference>
<evidence type="ECO:0000313" key="3">
    <source>
        <dbReference type="EMBL" id="KGE03006.1"/>
    </source>
</evidence>
<keyword evidence="1" id="KW-0732">Signal</keyword>
<dbReference type="PANTHER" id="PTHR30535">
    <property type="entry name" value="VITAMIN B12-BINDING PROTEIN"/>
    <property type="match status" value="1"/>
</dbReference>
<dbReference type="eggNOG" id="COG4558">
    <property type="taxonomic scope" value="Bacteria"/>
</dbReference>
<evidence type="ECO:0000256" key="1">
    <source>
        <dbReference type="SAM" id="SignalP"/>
    </source>
</evidence>
<dbReference type="PROSITE" id="PS50983">
    <property type="entry name" value="FE_B12_PBP"/>
    <property type="match status" value="1"/>
</dbReference>
<dbReference type="InterPro" id="IPR050902">
    <property type="entry name" value="ABC_Transporter_SBP"/>
</dbReference>
<dbReference type="OrthoDB" id="9797736at2"/>
<keyword evidence="4" id="KW-1185">Reference proteome</keyword>
<dbReference type="AlphaFoldDB" id="A0A095XTM4"/>
<dbReference type="Pfam" id="PF01497">
    <property type="entry name" value="Peripla_BP_2"/>
    <property type="match status" value="1"/>
</dbReference>
<feature type="chain" id="PRO_5001913975" evidence="1">
    <location>
        <begin position="27"/>
        <end position="289"/>
    </location>
</feature>
<proteinExistence type="predicted"/>
<gene>
    <name evidence="3" type="ORF">HRUBRA_02444</name>
</gene>
<dbReference type="PANTHER" id="PTHR30535:SF4">
    <property type="entry name" value="HEMIN-BINDING PERIPLASMIC PROTEIN HMUT"/>
    <property type="match status" value="1"/>
</dbReference>
<sequence length="289" mass="29097">MGAVLKPLQRGLAFLGSCLLATGVAALECSQPAPDPSRIAVAGGSLAEILYALGEEARIVAVDRTATYPVAARELPQIGYVRNLSAEGLLSLQPTLVLGEHDMGPPAVVDQLSALGLDLLVVPERFDAEGVAAKIRCVAAAVGRAAAGEALVAETLAGAVTAPAAPDAPRGMVLLGLRGGSPVAAGRDTSGSGLLAMAGVRNALEGFEGWKPVSEEAMALAAPAFIVVPERGVADAGGLDALLAHPALRLTPAAQAGRVITMDGMAMLGFGPRTVATAARLRKQLQAAP</sequence>
<organism evidence="3 4">
    <name type="scientific">Pseudohaliea rubra DSM 19751</name>
    <dbReference type="NCBI Taxonomy" id="1265313"/>
    <lineage>
        <taxon>Bacteria</taxon>
        <taxon>Pseudomonadati</taxon>
        <taxon>Pseudomonadota</taxon>
        <taxon>Gammaproteobacteria</taxon>
        <taxon>Cellvibrionales</taxon>
        <taxon>Halieaceae</taxon>
        <taxon>Pseudohaliea</taxon>
    </lineage>
</organism>
<accession>A0A095XTM4</accession>
<name>A0A095XTM4_9GAMM</name>